<sequence>MELGSGVGLLGIHLLKTCPSIQEYTFTDTNNSVLNFLNFNITLNLSQESSADAAASYKQAMKLGPPSVITSSNADSVIAYYKRPSDKEKQQASVSLRKLDWNHGLPPKWNLRDFDLILGSDIVYERSLIPPLVDVLKSSMELDPRRRAYIACTEKLYDP</sequence>
<evidence type="ECO:0000313" key="1">
    <source>
        <dbReference type="EMBL" id="QQP56479.1"/>
    </source>
</evidence>
<dbReference type="OrthoDB" id="6376291at2759"/>
<dbReference type="PANTHER" id="PTHR14614:SF130">
    <property type="entry name" value="PROTEIN-LYSINE N-METHYLTRANSFERASE EEF2KMT"/>
    <property type="match status" value="1"/>
</dbReference>
<dbReference type="GO" id="GO:0032991">
    <property type="term" value="C:protein-containing complex"/>
    <property type="evidence" value="ECO:0007669"/>
    <property type="project" value="TreeGrafter"/>
</dbReference>
<dbReference type="Gene3D" id="3.40.50.150">
    <property type="entry name" value="Vaccinia Virus protein VP39"/>
    <property type="match status" value="1"/>
</dbReference>
<dbReference type="Proteomes" id="UP000595437">
    <property type="component" value="Chromosome 1"/>
</dbReference>
<name>A0A7T8QVC8_CALRO</name>
<dbReference type="InterPro" id="IPR019410">
    <property type="entry name" value="Methyltransf_16"/>
</dbReference>
<proteinExistence type="predicted"/>
<dbReference type="InterPro" id="IPR029063">
    <property type="entry name" value="SAM-dependent_MTases_sf"/>
</dbReference>
<dbReference type="Pfam" id="PF10294">
    <property type="entry name" value="Methyltransf_16"/>
    <property type="match status" value="2"/>
</dbReference>
<accession>A0A7T8QVC8</accession>
<reference evidence="2" key="1">
    <citation type="submission" date="2021-01" db="EMBL/GenBank/DDBJ databases">
        <title>Caligus Genome Assembly.</title>
        <authorList>
            <person name="Gallardo-Escarate C."/>
        </authorList>
    </citation>
    <scope>NUCLEOTIDE SEQUENCE [LARGE SCALE GENOMIC DNA]</scope>
</reference>
<dbReference type="PANTHER" id="PTHR14614">
    <property type="entry name" value="HEPATOCELLULAR CARCINOMA-ASSOCIATED ANTIGEN"/>
    <property type="match status" value="1"/>
</dbReference>
<dbReference type="SUPFAM" id="SSF53335">
    <property type="entry name" value="S-adenosyl-L-methionine-dependent methyltransferases"/>
    <property type="match status" value="1"/>
</dbReference>
<dbReference type="EMBL" id="CP045890">
    <property type="protein sequence ID" value="QQP56479.1"/>
    <property type="molecule type" value="Genomic_DNA"/>
</dbReference>
<protein>
    <submittedName>
        <fullName evidence="1">Uncharacterized protein</fullName>
    </submittedName>
</protein>
<gene>
    <name evidence="1" type="ORF">FKW44_001158</name>
</gene>
<organism evidence="1 2">
    <name type="scientific">Caligus rogercresseyi</name>
    <name type="common">Sea louse</name>
    <dbReference type="NCBI Taxonomy" id="217165"/>
    <lineage>
        <taxon>Eukaryota</taxon>
        <taxon>Metazoa</taxon>
        <taxon>Ecdysozoa</taxon>
        <taxon>Arthropoda</taxon>
        <taxon>Crustacea</taxon>
        <taxon>Multicrustacea</taxon>
        <taxon>Hexanauplia</taxon>
        <taxon>Copepoda</taxon>
        <taxon>Siphonostomatoida</taxon>
        <taxon>Caligidae</taxon>
        <taxon>Caligus</taxon>
    </lineage>
</organism>
<evidence type="ECO:0000313" key="2">
    <source>
        <dbReference type="Proteomes" id="UP000595437"/>
    </source>
</evidence>
<keyword evidence="2" id="KW-1185">Reference proteome</keyword>
<dbReference type="AlphaFoldDB" id="A0A7T8QVC8"/>